<feature type="compositionally biased region" description="Basic and acidic residues" evidence="1">
    <location>
        <begin position="1145"/>
        <end position="1159"/>
    </location>
</feature>
<proteinExistence type="predicted"/>
<feature type="compositionally biased region" description="Basic and acidic residues" evidence="1">
    <location>
        <begin position="781"/>
        <end position="808"/>
    </location>
</feature>
<sequence>MSKRGARLMAYVSAEEQLLDIYSPLAGDEVEAIVDQSAGTETVPGADVGAAHVENAESNLDSSLPSEDVQFREHDQNLDPAVDSMLHVISNDSDIRSLISSDDFGSGSGFKGWDEHQSCTSNISDGAHYIYGLCRRMLSAEEAMATSTANWERTPEKRSLSCHDVQINDSPEDPISLLHAVAHNPSVLLTNGGVDQFVLVPHGNEDDDELQPVEEPCVIYETVDGENMVMLAEEHCCEILVATQGVANEQEFARAILMAGNGGGTLLGLLPDERNPNQRLNGAYIEEVIGGLGEDEARLTDGNNVYLSDAALRQPLIHSEIVEDEANEENENASFVDDTPMEEERPDICQVYDHELEDHDEDEDCVMEQQTPVQPIMITELEEEEQPLQSQPAHRMTREHSSPTEFPVSSSSMPNGSYNYDYDDDLMEGHVPSKVAPLKRKCPQLMKNTLYAEAMDRRLASICQAQPQMSPAEKVYSWETAATEECSPVEDVENFQAAFEEHEAVKAPTQQHNFLEFREMLTRDLDKVTRDIMEAFESAEDEPQDRVVQRRLLHVLPTEETIVLDDDEDDCYEVVDMNNASVTTLVPEKDDTEEEMQDHPVADVKTIETQTLPETQNTKKTSTTDLKKFSPETPADTSPPTPGLVANASQSPATPREILDSTDTTSGDLVGAGDRQLANRVLDVMRHQAQHQFMGPQQNQMYPYQETTSEPSETPMQMDLNRGPQFASPNDAMFYEQQEFCNYLGLTELATANAVATAMRELANSTIARRSLRVRPQQQLDRMRSDVRGKRRGKERERDRQQGNDKNKPVNTSSDGSTDKDENFASQAPLPANEGDVSLESVCEATTEPSDQLQPVLPAKDVSLADQMQGDGSDARKELREKLKTPVEEEPNTNDKEPNKMKWINTDISTMMQDLQRKKLEEHRAKSVEAAFAKVYEAAAPAQSKVLECMQQRLRQARENKPSIFIIQATHNAPSQTHTPTPTQTSHMSSSPAHLIEACGDVCAPHPSAIVSSSKKQTHFKPQPEKPAANPLKGATIAANTKTAKIPKHRKTHGAPKQETPRVPKRRRTTVAAPLSGKQPRVRDLVTRSTTHLNSKLLRNRKVNLLKSYALTDEVSQNRSKRLSGGTTQSAKKVPTSKTARSGLKRTEPAEKTLPEQHRLQQQQVPPNTPRRSKAIKPSTTPTSTSTNAPIIPVKRTKRLRTKSLPATFENAPANHVAAAPAATQSPKVVPKIPSDEHKAAERESTPELAYAQPVLIYPPTPQPAPLNSKFGGERRVRQNAGIAAHPIPETNLQYTPPGGLLRLNEGSSQLPNPLNPLHGLVLYMYYELEQLIVVQESCISFWKFSKVFNVLHRPRNSASPLGGIPEEQPTKEKDLEVELTPRWMNLGRVRRTTTDIEIEAPFGSRMCVHNSTPVYLEMRCRPLEQHKREVKMTALHVNVYYFCEEELRPRMHSVHLDSVKCEPSNVIYTSIAESRYFVMAWQQEIVMGKPRSGICKYSLTPTLDTLASIRGFKQLRHELYHIECLSEDRLIGYGYSRITVWDHRSGDTLMNYDLGRPLGRCLAAMHYPSLDVDQSSMLVLYQLMQEPSSQAQIHVIACELSHATPSHRLLHVHCLPSPQFETPLESVMTGDHLIIKSASNDEAWISSVDPRQLTYLAPQADGVQRFYVRHKSQVIEMSPKSLMVDSIANHMLKLALQQQQKQHQQMVAPITEPSRPSCVAAMPV</sequence>
<feature type="compositionally biased region" description="Low complexity" evidence="1">
    <location>
        <begin position="1033"/>
        <end position="1044"/>
    </location>
</feature>
<accession>B3MMA7</accession>
<feature type="compositionally biased region" description="Low complexity" evidence="1">
    <location>
        <begin position="1176"/>
        <end position="1193"/>
    </location>
</feature>
<dbReference type="KEGG" id="dan:6497162"/>
<feature type="region of interest" description="Disordered" evidence="1">
    <location>
        <begin position="583"/>
        <end position="671"/>
    </location>
</feature>
<dbReference type="OMA" id="GYGQTRI"/>
<evidence type="ECO:0000256" key="1">
    <source>
        <dbReference type="SAM" id="MobiDB-lite"/>
    </source>
</evidence>
<dbReference type="FunCoup" id="B3MMA7">
    <property type="interactions" value="48"/>
</dbReference>
<feature type="compositionally biased region" description="Polar residues" evidence="1">
    <location>
        <begin position="1125"/>
        <end position="1140"/>
    </location>
</feature>
<evidence type="ECO:0000313" key="3">
    <source>
        <dbReference type="Proteomes" id="UP000007801"/>
    </source>
</evidence>
<dbReference type="Proteomes" id="UP000007801">
    <property type="component" value="Unassembled WGS sequence"/>
</dbReference>
<organism evidence="2 3">
    <name type="scientific">Drosophila ananassae</name>
    <name type="common">Fruit fly</name>
    <dbReference type="NCBI Taxonomy" id="7217"/>
    <lineage>
        <taxon>Eukaryota</taxon>
        <taxon>Metazoa</taxon>
        <taxon>Ecdysozoa</taxon>
        <taxon>Arthropoda</taxon>
        <taxon>Hexapoda</taxon>
        <taxon>Insecta</taxon>
        <taxon>Pterygota</taxon>
        <taxon>Neoptera</taxon>
        <taxon>Endopterygota</taxon>
        <taxon>Diptera</taxon>
        <taxon>Brachycera</taxon>
        <taxon>Muscomorpha</taxon>
        <taxon>Ephydroidea</taxon>
        <taxon>Drosophilidae</taxon>
        <taxon>Drosophila</taxon>
        <taxon>Sophophora</taxon>
    </lineage>
</organism>
<feature type="compositionally biased region" description="Low complexity" evidence="1">
    <location>
        <begin position="403"/>
        <end position="412"/>
    </location>
</feature>
<dbReference type="OrthoDB" id="7853844at2759"/>
<feature type="region of interest" description="Disordered" evidence="1">
    <location>
        <begin position="773"/>
        <end position="834"/>
    </location>
</feature>
<feature type="region of interest" description="Disordered" evidence="1">
    <location>
        <begin position="1114"/>
        <end position="1197"/>
    </location>
</feature>
<dbReference type="HOGENOM" id="CLU_241953_0_0_1"/>
<dbReference type="STRING" id="7217.B3MMA7"/>
<dbReference type="EMBL" id="CH902620">
    <property type="protein sequence ID" value="EDV31867.1"/>
    <property type="molecule type" value="Genomic_DNA"/>
</dbReference>
<dbReference type="eggNOG" id="ENOG502SUIF">
    <property type="taxonomic scope" value="Eukaryota"/>
</dbReference>
<keyword evidence="3" id="KW-1185">Reference proteome</keyword>
<feature type="region of interest" description="Disordered" evidence="1">
    <location>
        <begin position="384"/>
        <end position="414"/>
    </location>
</feature>
<protein>
    <submittedName>
        <fullName evidence="2">Uncharacterized protein</fullName>
    </submittedName>
</protein>
<gene>
    <name evidence="2" type="primary">Dana\GF14335</name>
    <name evidence="2" type="synonym">dana_GLEANR_15097</name>
    <name evidence="2" type="ORF">GF14335</name>
</gene>
<evidence type="ECO:0000313" key="2">
    <source>
        <dbReference type="EMBL" id="EDV31867.1"/>
    </source>
</evidence>
<dbReference type="InParanoid" id="B3MMA7"/>
<name>B3MMA7_DROAN</name>
<feature type="region of interest" description="Disordered" evidence="1">
    <location>
        <begin position="1014"/>
        <end position="1090"/>
    </location>
</feature>
<reference evidence="2 3" key="1">
    <citation type="journal article" date="2007" name="Nature">
        <title>Evolution of genes and genomes on the Drosophila phylogeny.</title>
        <authorList>
            <consortium name="Drosophila 12 Genomes Consortium"/>
            <person name="Clark A.G."/>
            <person name="Eisen M.B."/>
            <person name="Smith D.R."/>
            <person name="Bergman C.M."/>
            <person name="Oliver B."/>
            <person name="Markow T.A."/>
            <person name="Kaufman T.C."/>
            <person name="Kellis M."/>
            <person name="Gelbart W."/>
            <person name="Iyer V.N."/>
            <person name="Pollard D.A."/>
            <person name="Sackton T.B."/>
            <person name="Larracuente A.M."/>
            <person name="Singh N.D."/>
            <person name="Abad J.P."/>
            <person name="Abt D.N."/>
            <person name="Adryan B."/>
            <person name="Aguade M."/>
            <person name="Akashi H."/>
            <person name="Anderson W.W."/>
            <person name="Aquadro C.F."/>
            <person name="Ardell D.H."/>
            <person name="Arguello R."/>
            <person name="Artieri C.G."/>
            <person name="Barbash D.A."/>
            <person name="Barker D."/>
            <person name="Barsanti P."/>
            <person name="Batterham P."/>
            <person name="Batzoglou S."/>
            <person name="Begun D."/>
            <person name="Bhutkar A."/>
            <person name="Blanco E."/>
            <person name="Bosak S.A."/>
            <person name="Bradley R.K."/>
            <person name="Brand A.D."/>
            <person name="Brent M.R."/>
            <person name="Brooks A.N."/>
            <person name="Brown R.H."/>
            <person name="Butlin R.K."/>
            <person name="Caggese C."/>
            <person name="Calvi B.R."/>
            <person name="Bernardo de Carvalho A."/>
            <person name="Caspi A."/>
            <person name="Castrezana S."/>
            <person name="Celniker S.E."/>
            <person name="Chang J.L."/>
            <person name="Chapple C."/>
            <person name="Chatterji S."/>
            <person name="Chinwalla A."/>
            <person name="Civetta A."/>
            <person name="Clifton S.W."/>
            <person name="Comeron J.M."/>
            <person name="Costello J.C."/>
            <person name="Coyne J.A."/>
            <person name="Daub J."/>
            <person name="David R.G."/>
            <person name="Delcher A.L."/>
            <person name="Delehaunty K."/>
            <person name="Do C.B."/>
            <person name="Ebling H."/>
            <person name="Edwards K."/>
            <person name="Eickbush T."/>
            <person name="Evans J.D."/>
            <person name="Filipski A."/>
            <person name="Findeiss S."/>
            <person name="Freyhult E."/>
            <person name="Fulton L."/>
            <person name="Fulton R."/>
            <person name="Garcia A.C."/>
            <person name="Gardiner A."/>
            <person name="Garfield D.A."/>
            <person name="Garvin B.E."/>
            <person name="Gibson G."/>
            <person name="Gilbert D."/>
            <person name="Gnerre S."/>
            <person name="Godfrey J."/>
            <person name="Good R."/>
            <person name="Gotea V."/>
            <person name="Gravely B."/>
            <person name="Greenberg A.J."/>
            <person name="Griffiths-Jones S."/>
            <person name="Gross S."/>
            <person name="Guigo R."/>
            <person name="Gustafson E.A."/>
            <person name="Haerty W."/>
            <person name="Hahn M.W."/>
            <person name="Halligan D.L."/>
            <person name="Halpern A.L."/>
            <person name="Halter G.M."/>
            <person name="Han M.V."/>
            <person name="Heger A."/>
            <person name="Hillier L."/>
            <person name="Hinrichs A.S."/>
            <person name="Holmes I."/>
            <person name="Hoskins R.A."/>
            <person name="Hubisz M.J."/>
            <person name="Hultmark D."/>
            <person name="Huntley M.A."/>
            <person name="Jaffe D.B."/>
            <person name="Jagadeeshan S."/>
            <person name="Jeck W.R."/>
            <person name="Johnson J."/>
            <person name="Jones C.D."/>
            <person name="Jordan W.C."/>
            <person name="Karpen G.H."/>
            <person name="Kataoka E."/>
            <person name="Keightley P.D."/>
            <person name="Kheradpour P."/>
            <person name="Kirkness E.F."/>
            <person name="Koerich L.B."/>
            <person name="Kristiansen K."/>
            <person name="Kudrna D."/>
            <person name="Kulathinal R.J."/>
            <person name="Kumar S."/>
            <person name="Kwok R."/>
            <person name="Lander E."/>
            <person name="Langley C.H."/>
            <person name="Lapoint R."/>
            <person name="Lazzaro B.P."/>
            <person name="Lee S.J."/>
            <person name="Levesque L."/>
            <person name="Li R."/>
            <person name="Lin C.F."/>
            <person name="Lin M.F."/>
            <person name="Lindblad-Toh K."/>
            <person name="Llopart A."/>
            <person name="Long M."/>
            <person name="Low L."/>
            <person name="Lozovsky E."/>
            <person name="Lu J."/>
            <person name="Luo M."/>
            <person name="Machado C.A."/>
            <person name="Makalowski W."/>
            <person name="Marzo M."/>
            <person name="Matsuda M."/>
            <person name="Matzkin L."/>
            <person name="McAllister B."/>
            <person name="McBride C.S."/>
            <person name="McKernan B."/>
            <person name="McKernan K."/>
            <person name="Mendez-Lago M."/>
            <person name="Minx P."/>
            <person name="Mollenhauer M.U."/>
            <person name="Montooth K."/>
            <person name="Mount S.M."/>
            <person name="Mu X."/>
            <person name="Myers E."/>
            <person name="Negre B."/>
            <person name="Newfeld S."/>
            <person name="Nielsen R."/>
            <person name="Noor M.A."/>
            <person name="O'Grady P."/>
            <person name="Pachter L."/>
            <person name="Papaceit M."/>
            <person name="Parisi M.J."/>
            <person name="Parisi M."/>
            <person name="Parts L."/>
            <person name="Pedersen J.S."/>
            <person name="Pesole G."/>
            <person name="Phillippy A.M."/>
            <person name="Ponting C.P."/>
            <person name="Pop M."/>
            <person name="Porcelli D."/>
            <person name="Powell J.R."/>
            <person name="Prohaska S."/>
            <person name="Pruitt K."/>
            <person name="Puig M."/>
            <person name="Quesneville H."/>
            <person name="Ram K.R."/>
            <person name="Rand D."/>
            <person name="Rasmussen M.D."/>
            <person name="Reed L.K."/>
            <person name="Reenan R."/>
            <person name="Reily A."/>
            <person name="Remington K.A."/>
            <person name="Rieger T.T."/>
            <person name="Ritchie M.G."/>
            <person name="Robin C."/>
            <person name="Rogers Y.H."/>
            <person name="Rohde C."/>
            <person name="Rozas J."/>
            <person name="Rubenfield M.J."/>
            <person name="Ruiz A."/>
            <person name="Russo S."/>
            <person name="Salzberg S.L."/>
            <person name="Sanchez-Gracia A."/>
            <person name="Saranga D.J."/>
            <person name="Sato H."/>
            <person name="Schaeffer S.W."/>
            <person name="Schatz M.C."/>
            <person name="Schlenke T."/>
            <person name="Schwartz R."/>
            <person name="Segarra C."/>
            <person name="Singh R.S."/>
            <person name="Sirot L."/>
            <person name="Sirota M."/>
            <person name="Sisneros N.B."/>
            <person name="Smith C.D."/>
            <person name="Smith T.F."/>
            <person name="Spieth J."/>
            <person name="Stage D.E."/>
            <person name="Stark A."/>
            <person name="Stephan W."/>
            <person name="Strausberg R.L."/>
            <person name="Strempel S."/>
            <person name="Sturgill D."/>
            <person name="Sutton G."/>
            <person name="Sutton G.G."/>
            <person name="Tao W."/>
            <person name="Teichmann S."/>
            <person name="Tobari Y.N."/>
            <person name="Tomimura Y."/>
            <person name="Tsolas J.M."/>
            <person name="Valente V.L."/>
            <person name="Venter E."/>
            <person name="Venter J.C."/>
            <person name="Vicario S."/>
            <person name="Vieira F.G."/>
            <person name="Vilella A.J."/>
            <person name="Villasante A."/>
            <person name="Walenz B."/>
            <person name="Wang J."/>
            <person name="Wasserman M."/>
            <person name="Watts T."/>
            <person name="Wilson D."/>
            <person name="Wilson R.K."/>
            <person name="Wing R.A."/>
            <person name="Wolfner M.F."/>
            <person name="Wong A."/>
            <person name="Wong G.K."/>
            <person name="Wu C.I."/>
            <person name="Wu G."/>
            <person name="Yamamoto D."/>
            <person name="Yang H.P."/>
            <person name="Yang S.P."/>
            <person name="Yorke J.A."/>
            <person name="Yoshida K."/>
            <person name="Zdobnov E."/>
            <person name="Zhang P."/>
            <person name="Zhang Y."/>
            <person name="Zimin A.V."/>
            <person name="Baldwin J."/>
            <person name="Abdouelleil A."/>
            <person name="Abdulkadir J."/>
            <person name="Abebe A."/>
            <person name="Abera B."/>
            <person name="Abreu J."/>
            <person name="Acer S.C."/>
            <person name="Aftuck L."/>
            <person name="Alexander A."/>
            <person name="An P."/>
            <person name="Anderson E."/>
            <person name="Anderson S."/>
            <person name="Arachi H."/>
            <person name="Azer M."/>
            <person name="Bachantsang P."/>
            <person name="Barry A."/>
            <person name="Bayul T."/>
            <person name="Berlin A."/>
            <person name="Bessette D."/>
            <person name="Bloom T."/>
            <person name="Blye J."/>
            <person name="Boguslavskiy L."/>
            <person name="Bonnet C."/>
            <person name="Boukhgalter B."/>
            <person name="Bourzgui I."/>
            <person name="Brown A."/>
            <person name="Cahill P."/>
            <person name="Channer S."/>
            <person name="Cheshatsang Y."/>
            <person name="Chuda L."/>
            <person name="Citroen M."/>
            <person name="Collymore A."/>
            <person name="Cooke P."/>
            <person name="Costello M."/>
            <person name="D'Aco K."/>
            <person name="Daza R."/>
            <person name="De Haan G."/>
            <person name="DeGray S."/>
            <person name="DeMaso C."/>
            <person name="Dhargay N."/>
            <person name="Dooley K."/>
            <person name="Dooley E."/>
            <person name="Doricent M."/>
            <person name="Dorje P."/>
            <person name="Dorjee K."/>
            <person name="Dupes A."/>
            <person name="Elong R."/>
            <person name="Falk J."/>
            <person name="Farina A."/>
            <person name="Faro S."/>
            <person name="Ferguson D."/>
            <person name="Fisher S."/>
            <person name="Foley C.D."/>
            <person name="Franke A."/>
            <person name="Friedrich D."/>
            <person name="Gadbois L."/>
            <person name="Gearin G."/>
            <person name="Gearin C.R."/>
            <person name="Giannoukos G."/>
            <person name="Goode T."/>
            <person name="Graham J."/>
            <person name="Grandbois E."/>
            <person name="Grewal S."/>
            <person name="Gyaltsen K."/>
            <person name="Hafez N."/>
            <person name="Hagos B."/>
            <person name="Hall J."/>
            <person name="Henson C."/>
            <person name="Hollinger A."/>
            <person name="Honan T."/>
            <person name="Huard M.D."/>
            <person name="Hughes L."/>
            <person name="Hurhula B."/>
            <person name="Husby M.E."/>
            <person name="Kamat A."/>
            <person name="Kanga B."/>
            <person name="Kashin S."/>
            <person name="Khazanovich D."/>
            <person name="Kisner P."/>
            <person name="Lance K."/>
            <person name="Lara M."/>
            <person name="Lee W."/>
            <person name="Lennon N."/>
            <person name="Letendre F."/>
            <person name="LeVine R."/>
            <person name="Lipovsky A."/>
            <person name="Liu X."/>
            <person name="Liu J."/>
            <person name="Liu S."/>
            <person name="Lokyitsang T."/>
            <person name="Lokyitsang Y."/>
            <person name="Lubonja R."/>
            <person name="Lui A."/>
            <person name="MacDonald P."/>
            <person name="Magnisalis V."/>
            <person name="Maru K."/>
            <person name="Matthews C."/>
            <person name="McCusker W."/>
            <person name="McDonough S."/>
            <person name="Mehta T."/>
            <person name="Meldrim J."/>
            <person name="Meneus L."/>
            <person name="Mihai O."/>
            <person name="Mihalev A."/>
            <person name="Mihova T."/>
            <person name="Mittelman R."/>
            <person name="Mlenga V."/>
            <person name="Montmayeur A."/>
            <person name="Mulrain L."/>
            <person name="Navidi A."/>
            <person name="Naylor J."/>
            <person name="Negash T."/>
            <person name="Nguyen T."/>
            <person name="Nguyen N."/>
            <person name="Nicol R."/>
            <person name="Norbu C."/>
            <person name="Norbu N."/>
            <person name="Novod N."/>
            <person name="O'Neill B."/>
            <person name="Osman S."/>
            <person name="Markiewicz E."/>
            <person name="Oyono O.L."/>
            <person name="Patti C."/>
            <person name="Phunkhang P."/>
            <person name="Pierre F."/>
            <person name="Priest M."/>
            <person name="Raghuraman S."/>
            <person name="Rege F."/>
            <person name="Reyes R."/>
            <person name="Rise C."/>
            <person name="Rogov P."/>
            <person name="Ross K."/>
            <person name="Ryan E."/>
            <person name="Settipalli S."/>
            <person name="Shea T."/>
            <person name="Sherpa N."/>
            <person name="Shi L."/>
            <person name="Shih D."/>
            <person name="Sparrow T."/>
            <person name="Spaulding J."/>
            <person name="Stalker J."/>
            <person name="Stange-Thomann N."/>
            <person name="Stavropoulos S."/>
            <person name="Stone C."/>
            <person name="Strader C."/>
            <person name="Tesfaye S."/>
            <person name="Thomson T."/>
            <person name="Thoulutsang Y."/>
            <person name="Thoulutsang D."/>
            <person name="Topham K."/>
            <person name="Topping I."/>
            <person name="Tsamla T."/>
            <person name="Vassiliev H."/>
            <person name="Vo A."/>
            <person name="Wangchuk T."/>
            <person name="Wangdi T."/>
            <person name="Weiand M."/>
            <person name="Wilkinson J."/>
            <person name="Wilson A."/>
            <person name="Yadav S."/>
            <person name="Young G."/>
            <person name="Yu Q."/>
            <person name="Zembek L."/>
            <person name="Zhong D."/>
            <person name="Zimmer A."/>
            <person name="Zwirko Z."/>
            <person name="Jaffe D.B."/>
            <person name="Alvarez P."/>
            <person name="Brockman W."/>
            <person name="Butler J."/>
            <person name="Chin C."/>
            <person name="Gnerre S."/>
            <person name="Grabherr M."/>
            <person name="Kleber M."/>
            <person name="Mauceli E."/>
            <person name="MacCallum I."/>
        </authorList>
    </citation>
    <scope>NUCLEOTIDE SEQUENCE [LARGE SCALE GENOMIC DNA]</scope>
    <source>
        <strain evidence="3">Tucson 14024-0371.13</strain>
    </source>
</reference>
<feature type="compositionally biased region" description="Basic residues" evidence="1">
    <location>
        <begin position="1045"/>
        <end position="1054"/>
    </location>
</feature>
<dbReference type="GeneID" id="6497162"/>
<feature type="compositionally biased region" description="Polar residues" evidence="1">
    <location>
        <begin position="607"/>
        <end position="624"/>
    </location>
</feature>
<dbReference type="PhylomeDB" id="B3MMA7"/>
<feature type="compositionally biased region" description="Basic and acidic residues" evidence="1">
    <location>
        <begin position="597"/>
        <end position="606"/>
    </location>
</feature>